<accession>A0A7C9VBK6</accession>
<dbReference type="SUPFAM" id="SSF52210">
    <property type="entry name" value="Succinyl-CoA synthetase domains"/>
    <property type="match status" value="2"/>
</dbReference>
<organism evidence="4 5">
    <name type="scientific">Candidatus Afipia apatlaquensis</name>
    <dbReference type="NCBI Taxonomy" id="2712852"/>
    <lineage>
        <taxon>Bacteria</taxon>
        <taxon>Pseudomonadati</taxon>
        <taxon>Pseudomonadota</taxon>
        <taxon>Alphaproteobacteria</taxon>
        <taxon>Hyphomicrobiales</taxon>
        <taxon>Nitrobacteraceae</taxon>
        <taxon>Afipia</taxon>
    </lineage>
</organism>
<dbReference type="Gene3D" id="3.40.50.720">
    <property type="entry name" value="NAD(P)-binding Rossmann-like Domain"/>
    <property type="match status" value="1"/>
</dbReference>
<evidence type="ECO:0000259" key="3">
    <source>
        <dbReference type="Pfam" id="PF02629"/>
    </source>
</evidence>
<dbReference type="EMBL" id="JAAMRR010000123">
    <property type="protein sequence ID" value="NGX94108.1"/>
    <property type="molecule type" value="Genomic_DNA"/>
</dbReference>
<dbReference type="PANTHER" id="PTHR11117:SF24">
    <property type="entry name" value="PROTEIN FDRA"/>
    <property type="match status" value="1"/>
</dbReference>
<dbReference type="Pfam" id="PF00549">
    <property type="entry name" value="Ligase_CoA"/>
    <property type="match status" value="1"/>
</dbReference>
<dbReference type="NCBIfam" id="NF004760">
    <property type="entry name" value="PRK06091.1"/>
    <property type="match status" value="1"/>
</dbReference>
<gene>
    <name evidence="4" type="primary">fdrA</name>
    <name evidence="4" type="ORF">G4V63_02310</name>
</gene>
<dbReference type="InterPro" id="IPR016102">
    <property type="entry name" value="Succinyl-CoA_synth-like"/>
</dbReference>
<dbReference type="Gene3D" id="3.40.50.261">
    <property type="entry name" value="Succinyl-CoA synthetase domains"/>
    <property type="match status" value="2"/>
</dbReference>
<dbReference type="AlphaFoldDB" id="A0A7C9VBK6"/>
<dbReference type="GO" id="GO:0006099">
    <property type="term" value="P:tricarboxylic acid cycle"/>
    <property type="evidence" value="ECO:0007669"/>
    <property type="project" value="UniProtKB-KW"/>
</dbReference>
<dbReference type="InterPro" id="IPR005811">
    <property type="entry name" value="SUCC_ACL_C"/>
</dbReference>
<evidence type="ECO:0000313" key="5">
    <source>
        <dbReference type="Proteomes" id="UP000480266"/>
    </source>
</evidence>
<comment type="caution">
    <text evidence="4">The sequence shown here is derived from an EMBL/GenBank/DDBJ whole genome shotgun (WGS) entry which is preliminary data.</text>
</comment>
<dbReference type="PANTHER" id="PTHR11117">
    <property type="entry name" value="SUCCINYL-COA LIGASE SUBUNIT ALPHA"/>
    <property type="match status" value="1"/>
</dbReference>
<dbReference type="GO" id="GO:0004775">
    <property type="term" value="F:succinate-CoA ligase (ADP-forming) activity"/>
    <property type="evidence" value="ECO:0007669"/>
    <property type="project" value="TreeGrafter"/>
</dbReference>
<reference evidence="4" key="1">
    <citation type="submission" date="2020-02" db="EMBL/GenBank/DDBJ databases">
        <title>Draft genome sequence of Candidatus Afipia apatlaquensis IBT-C3, a potential strain for decolorization of textile dyes.</title>
        <authorList>
            <person name="Sanchez-Reyes A."/>
            <person name="Breton-Deval L."/>
            <person name="Mangelson H."/>
            <person name="Sanchez-Flores A."/>
        </authorList>
    </citation>
    <scope>NUCLEOTIDE SEQUENCE [LARGE SCALE GENOMIC DNA]</scope>
    <source>
        <strain evidence="4">IBT-C3</strain>
    </source>
</reference>
<feature type="domain" description="ATP-citrate synthase/succinyl-CoA ligase C-terminal" evidence="2">
    <location>
        <begin position="342"/>
        <end position="495"/>
    </location>
</feature>
<keyword evidence="1" id="KW-0816">Tricarboxylic acid cycle</keyword>
<sequence length="511" mass="53176">MSAFVLNEIRKGFYLDSVALMRLSREIASAPGILEAALMMGTPSNVAIMRNAGLLDGDVAALGNDLILAVKAESEQAARSALGDALKALDKPKTQSAGEAAWRPRSIGAAVKSTPNANLALISVPGEFAAAEARKALNRGLHVLMFSDNVSIADELSLKQHARELGLLMMGPDCGTAIIGGAPLAFANKLKRGKIGIIGASGTGTQEVSCLISEAGEGVSHAIGVGGRDLKKEIGGITTLMAMDALDADSETDRVVLISKPPHPDVAKAVIARIAKSPKPYTVCFIGAASVTDLPPNAKFARTLKDAAELALGGRTIGGNFNVTKLATRLPRRRGERRIEGLFAGGTLCAEAQVILGAGGRKVASNAAIPNVPYLDAPESAGRDRIIDLGADEYTQGRPHPMIDPSVRDDALRAALIDPEVAVILVDLVIGYGAHADPASHLAEIVANRPDSAPIIVASVTGTELDRQVRSAQVRRLEDAGIMVAPSNAQACELVLALAANDMKVSRYANS</sequence>
<dbReference type="GO" id="GO:0004776">
    <property type="term" value="F:succinate-CoA ligase (GDP-forming) activity"/>
    <property type="evidence" value="ECO:0007669"/>
    <property type="project" value="TreeGrafter"/>
</dbReference>
<dbReference type="SUPFAM" id="SSF51735">
    <property type="entry name" value="NAD(P)-binding Rossmann-fold domains"/>
    <property type="match status" value="1"/>
</dbReference>
<evidence type="ECO:0000259" key="2">
    <source>
        <dbReference type="Pfam" id="PF00549"/>
    </source>
</evidence>
<dbReference type="GO" id="GO:0005829">
    <property type="term" value="C:cytosol"/>
    <property type="evidence" value="ECO:0007669"/>
    <property type="project" value="TreeGrafter"/>
</dbReference>
<proteinExistence type="predicted"/>
<feature type="domain" description="CoA-binding" evidence="3">
    <location>
        <begin position="191"/>
        <end position="280"/>
    </location>
</feature>
<dbReference type="InterPro" id="IPR003781">
    <property type="entry name" value="CoA-bd"/>
</dbReference>
<name>A0A7C9VBK6_9BRAD</name>
<protein>
    <submittedName>
        <fullName evidence="4">Acyl-CoA synthetase FdrA</fullName>
    </submittedName>
</protein>
<dbReference type="Pfam" id="PF02629">
    <property type="entry name" value="CoA_binding"/>
    <property type="match status" value="1"/>
</dbReference>
<dbReference type="GO" id="GO:0009361">
    <property type="term" value="C:succinate-CoA ligase complex (ADP-forming)"/>
    <property type="evidence" value="ECO:0007669"/>
    <property type="project" value="TreeGrafter"/>
</dbReference>
<keyword evidence="5" id="KW-1185">Reference proteome</keyword>
<evidence type="ECO:0000256" key="1">
    <source>
        <dbReference type="ARBA" id="ARBA00022532"/>
    </source>
</evidence>
<dbReference type="InterPro" id="IPR036291">
    <property type="entry name" value="NAD(P)-bd_dom_sf"/>
</dbReference>
<dbReference type="Proteomes" id="UP000480266">
    <property type="component" value="Unassembled WGS sequence"/>
</dbReference>
<evidence type="ECO:0000313" key="4">
    <source>
        <dbReference type="EMBL" id="NGX94108.1"/>
    </source>
</evidence>